<evidence type="ECO:0000256" key="1">
    <source>
        <dbReference type="SAM" id="MobiDB-lite"/>
    </source>
</evidence>
<protein>
    <recommendedName>
        <fullName evidence="4">Guanylate kinase</fullName>
    </recommendedName>
</protein>
<proteinExistence type="predicted"/>
<feature type="region of interest" description="Disordered" evidence="1">
    <location>
        <begin position="1"/>
        <end position="21"/>
    </location>
</feature>
<dbReference type="InterPro" id="IPR027417">
    <property type="entry name" value="P-loop_NTPase"/>
</dbReference>
<accession>A0ABQ8W9U2</accession>
<dbReference type="Proteomes" id="UP001220256">
    <property type="component" value="Unassembled WGS sequence"/>
</dbReference>
<dbReference type="Gene3D" id="3.40.50.300">
    <property type="entry name" value="P-loop containing nucleotide triphosphate hydrolases"/>
    <property type="match status" value="1"/>
</dbReference>
<dbReference type="SUPFAM" id="SSF52540">
    <property type="entry name" value="P-loop containing nucleoside triphosphate hydrolases"/>
    <property type="match status" value="1"/>
</dbReference>
<keyword evidence="3" id="KW-1185">Reference proteome</keyword>
<organism evidence="2 3">
    <name type="scientific">Penicillium chrysogenum</name>
    <name type="common">Penicillium notatum</name>
    <dbReference type="NCBI Taxonomy" id="5076"/>
    <lineage>
        <taxon>Eukaryota</taxon>
        <taxon>Fungi</taxon>
        <taxon>Dikarya</taxon>
        <taxon>Ascomycota</taxon>
        <taxon>Pezizomycotina</taxon>
        <taxon>Eurotiomycetes</taxon>
        <taxon>Eurotiomycetidae</taxon>
        <taxon>Eurotiales</taxon>
        <taxon>Aspergillaceae</taxon>
        <taxon>Penicillium</taxon>
        <taxon>Penicillium chrysogenum species complex</taxon>
    </lineage>
</organism>
<feature type="non-terminal residue" evidence="2">
    <location>
        <position position="1"/>
    </location>
</feature>
<evidence type="ECO:0000313" key="3">
    <source>
        <dbReference type="Proteomes" id="UP001220256"/>
    </source>
</evidence>
<comment type="caution">
    <text evidence="2">The sequence shown here is derived from an EMBL/GenBank/DDBJ whole genome shotgun (WGS) entry which is preliminary data.</text>
</comment>
<name>A0ABQ8W9U2_PENCH</name>
<gene>
    <name evidence="2" type="ORF">N7505_008457</name>
</gene>
<dbReference type="EMBL" id="JAPVEB010000006">
    <property type="protein sequence ID" value="KAJ5261590.1"/>
    <property type="molecule type" value="Genomic_DNA"/>
</dbReference>
<evidence type="ECO:0000313" key="2">
    <source>
        <dbReference type="EMBL" id="KAJ5261590.1"/>
    </source>
</evidence>
<sequence>PKLTSPAAPQDPRHIVISGPSGVGKAHCSKSFNTQILIRFASPYSIRRRSHDRFSSLLEQDGFVEHPCFSGKYYGTTNKL</sequence>
<evidence type="ECO:0008006" key="4">
    <source>
        <dbReference type="Google" id="ProtNLM"/>
    </source>
</evidence>
<reference evidence="2 3" key="1">
    <citation type="journal article" date="2023" name="IMA Fungus">
        <title>Comparative genomic study of the Penicillium genus elucidates a diverse pangenome and 15 lateral gene transfer events.</title>
        <authorList>
            <person name="Petersen C."/>
            <person name="Sorensen T."/>
            <person name="Nielsen M.R."/>
            <person name="Sondergaard T.E."/>
            <person name="Sorensen J.L."/>
            <person name="Fitzpatrick D.A."/>
            <person name="Frisvad J.C."/>
            <person name="Nielsen K.L."/>
        </authorList>
    </citation>
    <scope>NUCLEOTIDE SEQUENCE [LARGE SCALE GENOMIC DNA]</scope>
    <source>
        <strain evidence="2 3">IBT 3361</strain>
    </source>
</reference>